<name>A0A428PFC1_9HYPO</name>
<gene>
    <name evidence="1" type="ORF">CEP54_011291</name>
</gene>
<organism evidence="1 2">
    <name type="scientific">Fusarium duplospermum</name>
    <dbReference type="NCBI Taxonomy" id="1325734"/>
    <lineage>
        <taxon>Eukaryota</taxon>
        <taxon>Fungi</taxon>
        <taxon>Dikarya</taxon>
        <taxon>Ascomycota</taxon>
        <taxon>Pezizomycotina</taxon>
        <taxon>Sordariomycetes</taxon>
        <taxon>Hypocreomycetidae</taxon>
        <taxon>Hypocreales</taxon>
        <taxon>Nectriaceae</taxon>
        <taxon>Fusarium</taxon>
        <taxon>Fusarium solani species complex</taxon>
    </lineage>
</organism>
<evidence type="ECO:0000313" key="1">
    <source>
        <dbReference type="EMBL" id="RSL51725.1"/>
    </source>
</evidence>
<comment type="caution">
    <text evidence="1">The sequence shown here is derived from an EMBL/GenBank/DDBJ whole genome shotgun (WGS) entry which is preliminary data.</text>
</comment>
<dbReference type="AlphaFoldDB" id="A0A428PFC1"/>
<dbReference type="OrthoDB" id="4589291at2759"/>
<reference evidence="1 2" key="1">
    <citation type="submission" date="2017-06" db="EMBL/GenBank/DDBJ databases">
        <title>Comparative genomic analysis of Ambrosia Fusariam Clade fungi.</title>
        <authorList>
            <person name="Stajich J.E."/>
            <person name="Carrillo J."/>
            <person name="Kijimoto T."/>
            <person name="Eskalen A."/>
            <person name="O'Donnell K."/>
            <person name="Kasson M."/>
        </authorList>
    </citation>
    <scope>NUCLEOTIDE SEQUENCE [LARGE SCALE GENOMIC DNA]</scope>
    <source>
        <strain evidence="1 2">NRRL62584</strain>
    </source>
</reference>
<dbReference type="EMBL" id="NKCI01000145">
    <property type="protein sequence ID" value="RSL51725.1"/>
    <property type="molecule type" value="Genomic_DNA"/>
</dbReference>
<evidence type="ECO:0000313" key="2">
    <source>
        <dbReference type="Proteomes" id="UP000288168"/>
    </source>
</evidence>
<proteinExistence type="predicted"/>
<protein>
    <submittedName>
        <fullName evidence="1">Uncharacterized protein</fullName>
    </submittedName>
</protein>
<accession>A0A428PFC1</accession>
<dbReference type="Proteomes" id="UP000288168">
    <property type="component" value="Unassembled WGS sequence"/>
</dbReference>
<keyword evidence="2" id="KW-1185">Reference proteome</keyword>
<sequence length="231" mass="26959">MSSPTDSDADPPGGGVSHLFHNIAHSFNNVFSRRASNESSQPGGISRISCRCHLQDEMAWVLDMKLVSDLDAPEGTVPEWEVFLQVNAHDLPRLMREGFYWSEANVDHERGEFSIYPREDNPNLVRFTRTYYLEDLQEDPQWMARLTVYSFELHVLSTFRLRDLRVKDVLKARAFRSRGREVYYYDAHEPRHFINAIYDDMPLKGWWPWPKEEETETEVEMEEEAANEAGA</sequence>